<dbReference type="SMART" id="SM00382">
    <property type="entry name" value="AAA"/>
    <property type="match status" value="1"/>
</dbReference>
<dbReference type="RefSeq" id="WP_114814232.1">
    <property type="nucleotide sequence ID" value="NZ_CP139965.1"/>
</dbReference>
<gene>
    <name evidence="12" type="ORF">U0042_25920</name>
</gene>
<keyword evidence="13" id="KW-1185">Reference proteome</keyword>
<evidence type="ECO:0000256" key="7">
    <source>
        <dbReference type="ARBA" id="ARBA00022989"/>
    </source>
</evidence>
<evidence type="ECO:0000313" key="12">
    <source>
        <dbReference type="EMBL" id="WQD77447.1"/>
    </source>
</evidence>
<keyword evidence="5" id="KW-0547">Nucleotide-binding</keyword>
<dbReference type="InterPro" id="IPR036640">
    <property type="entry name" value="ABC1_TM_sf"/>
</dbReference>
<keyword evidence="4 9" id="KW-0812">Transmembrane</keyword>
<feature type="transmembrane region" description="Helical" evidence="9">
    <location>
        <begin position="183"/>
        <end position="207"/>
    </location>
</feature>
<evidence type="ECO:0000256" key="6">
    <source>
        <dbReference type="ARBA" id="ARBA00022840"/>
    </source>
</evidence>
<sequence>MTRKKLDLGGRAFRSVLGFTFAQWRLQPRRAVLLVALALVTALADVLTPMFSGRLVDALAAGAHAGVHDRPHAVNEALVAFAALVGMGLGAALLRYATFFNLTSLTLRMMSDIAAHAFHRVQRFSTDWHANSFAGSTVRKITRGIWALDVLNDTLLLGLLPSVVMLVGATIVLGLHWPVMGFVVGVGAVVYIAVTAFLSLAVVAPAARLGNAWDTRMGGALADAITCNAVVKAFGAELREEMRLSRIIGKWRDRTRRTWLRGTANGGVQNVMLAALQAAMLGTALVLWMRGRAGVGDIAFALTMFLVLQGYLRDVGMLVRNLQRSVNDMEELVALERQPLGVEDRPGAQPLVVERGEIRFEHVTFRYGAHATPLYADFSVRIAPGERVGLIGHSGSGKTTFIKLIQRLYDVDGGRITIDGHDIAAVRQASLRAQIAIVQQEPLLFHRSLADNIAYARPGATQAEIERAARLAHAHEFIVALPEGYATLVGERGVKLSGGERQRVAIARAFLADAPVLIFDEATSSLDSESEALIQEAMERLMVGRTTIVVAHRLSTVRALDRLLVLERGRVVEEGSHETLIQAPNGVYRRLFERQALELTKGLEARADRLEAQPETAA</sequence>
<dbReference type="Proteomes" id="UP001325479">
    <property type="component" value="Chromosome"/>
</dbReference>
<evidence type="ECO:0000256" key="1">
    <source>
        <dbReference type="ARBA" id="ARBA00004651"/>
    </source>
</evidence>
<dbReference type="GO" id="GO:0005524">
    <property type="term" value="F:ATP binding"/>
    <property type="evidence" value="ECO:0007669"/>
    <property type="project" value="UniProtKB-KW"/>
</dbReference>
<keyword evidence="7 9" id="KW-1133">Transmembrane helix</keyword>
<feature type="domain" description="ABC transmembrane type-1" evidence="11">
    <location>
        <begin position="32"/>
        <end position="324"/>
    </location>
</feature>
<dbReference type="InterPro" id="IPR011527">
    <property type="entry name" value="ABC1_TM_dom"/>
</dbReference>
<name>A0ABZ0WJE0_9BURK</name>
<dbReference type="PROSITE" id="PS50893">
    <property type="entry name" value="ABC_TRANSPORTER_2"/>
    <property type="match status" value="1"/>
</dbReference>
<dbReference type="SUPFAM" id="SSF52540">
    <property type="entry name" value="P-loop containing nucleoside triphosphate hydrolases"/>
    <property type="match status" value="1"/>
</dbReference>
<dbReference type="InterPro" id="IPR017871">
    <property type="entry name" value="ABC_transporter-like_CS"/>
</dbReference>
<dbReference type="PROSITE" id="PS00211">
    <property type="entry name" value="ABC_TRANSPORTER_1"/>
    <property type="match status" value="1"/>
</dbReference>
<keyword evidence="6 12" id="KW-0067">ATP-binding</keyword>
<evidence type="ECO:0000256" key="4">
    <source>
        <dbReference type="ARBA" id="ARBA00022692"/>
    </source>
</evidence>
<evidence type="ECO:0000259" key="11">
    <source>
        <dbReference type="PROSITE" id="PS50929"/>
    </source>
</evidence>
<dbReference type="InterPro" id="IPR003593">
    <property type="entry name" value="AAA+_ATPase"/>
</dbReference>
<comment type="subcellular location">
    <subcellularLocation>
        <location evidence="1">Cell membrane</location>
        <topology evidence="1">Multi-pass membrane protein</topology>
    </subcellularLocation>
</comment>
<accession>A0ABZ0WJE0</accession>
<dbReference type="Pfam" id="PF00005">
    <property type="entry name" value="ABC_tran"/>
    <property type="match status" value="1"/>
</dbReference>
<evidence type="ECO:0000256" key="9">
    <source>
        <dbReference type="SAM" id="Phobius"/>
    </source>
</evidence>
<dbReference type="InterPro" id="IPR039421">
    <property type="entry name" value="Type_1_exporter"/>
</dbReference>
<feature type="domain" description="ABC transporter" evidence="10">
    <location>
        <begin position="358"/>
        <end position="593"/>
    </location>
</feature>
<feature type="transmembrane region" description="Helical" evidence="9">
    <location>
        <begin position="155"/>
        <end position="177"/>
    </location>
</feature>
<reference evidence="12 13" key="1">
    <citation type="submission" date="2023-12" db="EMBL/GenBank/DDBJ databases">
        <title>Genome sequencing and assembly of bacterial species from a model synthetic community.</title>
        <authorList>
            <person name="Hogle S.L."/>
        </authorList>
    </citation>
    <scope>NUCLEOTIDE SEQUENCE [LARGE SCALE GENOMIC DNA]</scope>
    <source>
        <strain evidence="12 13">HAMBI 2494</strain>
    </source>
</reference>
<dbReference type="PROSITE" id="PS50929">
    <property type="entry name" value="ABC_TM1F"/>
    <property type="match status" value="1"/>
</dbReference>
<feature type="transmembrane region" description="Helical" evidence="9">
    <location>
        <begin position="271"/>
        <end position="289"/>
    </location>
</feature>
<feature type="transmembrane region" description="Helical" evidence="9">
    <location>
        <begin position="78"/>
        <end position="100"/>
    </location>
</feature>
<dbReference type="PANTHER" id="PTHR24221:SF654">
    <property type="entry name" value="ATP-BINDING CASSETTE SUB-FAMILY B MEMBER 6"/>
    <property type="match status" value="1"/>
</dbReference>
<dbReference type="Gene3D" id="3.40.50.300">
    <property type="entry name" value="P-loop containing nucleotide triphosphate hydrolases"/>
    <property type="match status" value="1"/>
</dbReference>
<evidence type="ECO:0000256" key="3">
    <source>
        <dbReference type="ARBA" id="ARBA00022519"/>
    </source>
</evidence>
<dbReference type="Gene3D" id="1.20.1560.10">
    <property type="entry name" value="ABC transporter type 1, transmembrane domain"/>
    <property type="match status" value="1"/>
</dbReference>
<dbReference type="Pfam" id="PF00664">
    <property type="entry name" value="ABC_membrane"/>
    <property type="match status" value="1"/>
</dbReference>
<dbReference type="InterPro" id="IPR027417">
    <property type="entry name" value="P-loop_NTPase"/>
</dbReference>
<keyword evidence="8 9" id="KW-0472">Membrane</keyword>
<dbReference type="PANTHER" id="PTHR24221">
    <property type="entry name" value="ATP-BINDING CASSETTE SUB-FAMILY B"/>
    <property type="match status" value="1"/>
</dbReference>
<protein>
    <submittedName>
        <fullName evidence="12">ABC transporter ATP-binding protein</fullName>
    </submittedName>
</protein>
<evidence type="ECO:0000256" key="8">
    <source>
        <dbReference type="ARBA" id="ARBA00023136"/>
    </source>
</evidence>
<dbReference type="EMBL" id="CP139965">
    <property type="protein sequence ID" value="WQD77447.1"/>
    <property type="molecule type" value="Genomic_DNA"/>
</dbReference>
<evidence type="ECO:0000259" key="10">
    <source>
        <dbReference type="PROSITE" id="PS50893"/>
    </source>
</evidence>
<dbReference type="InterPro" id="IPR003439">
    <property type="entry name" value="ABC_transporter-like_ATP-bd"/>
</dbReference>
<keyword evidence="2" id="KW-1003">Cell membrane</keyword>
<keyword evidence="3" id="KW-0997">Cell inner membrane</keyword>
<evidence type="ECO:0000256" key="2">
    <source>
        <dbReference type="ARBA" id="ARBA00022475"/>
    </source>
</evidence>
<organism evidence="12 13">
    <name type="scientific">Paraburkholderia kururiensis</name>
    <dbReference type="NCBI Taxonomy" id="984307"/>
    <lineage>
        <taxon>Bacteria</taxon>
        <taxon>Pseudomonadati</taxon>
        <taxon>Pseudomonadota</taxon>
        <taxon>Betaproteobacteria</taxon>
        <taxon>Burkholderiales</taxon>
        <taxon>Burkholderiaceae</taxon>
        <taxon>Paraburkholderia</taxon>
    </lineage>
</organism>
<evidence type="ECO:0000256" key="5">
    <source>
        <dbReference type="ARBA" id="ARBA00022741"/>
    </source>
</evidence>
<dbReference type="SUPFAM" id="SSF90123">
    <property type="entry name" value="ABC transporter transmembrane region"/>
    <property type="match status" value="1"/>
</dbReference>
<evidence type="ECO:0000313" key="13">
    <source>
        <dbReference type="Proteomes" id="UP001325479"/>
    </source>
</evidence>
<proteinExistence type="predicted"/>